<evidence type="ECO:0000313" key="3">
    <source>
        <dbReference type="Proteomes" id="UP001445076"/>
    </source>
</evidence>
<feature type="compositionally biased region" description="Basic residues" evidence="1">
    <location>
        <begin position="117"/>
        <end position="131"/>
    </location>
</feature>
<dbReference type="Proteomes" id="UP001445076">
    <property type="component" value="Unassembled WGS sequence"/>
</dbReference>
<feature type="compositionally biased region" description="Basic and acidic residues" evidence="1">
    <location>
        <begin position="28"/>
        <end position="46"/>
    </location>
</feature>
<comment type="caution">
    <text evidence="2">The sequence shown here is derived from an EMBL/GenBank/DDBJ whole genome shotgun (WGS) entry which is preliminary data.</text>
</comment>
<organism evidence="2 3">
    <name type="scientific">Cherax quadricarinatus</name>
    <name type="common">Australian red claw crayfish</name>
    <dbReference type="NCBI Taxonomy" id="27406"/>
    <lineage>
        <taxon>Eukaryota</taxon>
        <taxon>Metazoa</taxon>
        <taxon>Ecdysozoa</taxon>
        <taxon>Arthropoda</taxon>
        <taxon>Crustacea</taxon>
        <taxon>Multicrustacea</taxon>
        <taxon>Malacostraca</taxon>
        <taxon>Eumalacostraca</taxon>
        <taxon>Eucarida</taxon>
        <taxon>Decapoda</taxon>
        <taxon>Pleocyemata</taxon>
        <taxon>Astacidea</taxon>
        <taxon>Parastacoidea</taxon>
        <taxon>Parastacidae</taxon>
        <taxon>Cherax</taxon>
    </lineage>
</organism>
<proteinExistence type="predicted"/>
<dbReference type="AlphaFoldDB" id="A0AAW0VQ46"/>
<keyword evidence="3" id="KW-1185">Reference proteome</keyword>
<feature type="region of interest" description="Disordered" evidence="1">
    <location>
        <begin position="236"/>
        <end position="258"/>
    </location>
</feature>
<feature type="region of interest" description="Disordered" evidence="1">
    <location>
        <begin position="23"/>
        <end position="158"/>
    </location>
</feature>
<accession>A0AAW0VQ46</accession>
<gene>
    <name evidence="2" type="ORF">OTU49_014292</name>
</gene>
<evidence type="ECO:0000256" key="1">
    <source>
        <dbReference type="SAM" id="MobiDB-lite"/>
    </source>
</evidence>
<name>A0AAW0VQ46_CHEQU</name>
<reference evidence="2 3" key="1">
    <citation type="journal article" date="2024" name="BMC Genomics">
        <title>Genome assembly of redclaw crayfish (Cherax quadricarinatus) provides insights into its immune adaptation and hypoxia tolerance.</title>
        <authorList>
            <person name="Liu Z."/>
            <person name="Zheng J."/>
            <person name="Li H."/>
            <person name="Fang K."/>
            <person name="Wang S."/>
            <person name="He J."/>
            <person name="Zhou D."/>
            <person name="Weng S."/>
            <person name="Chi M."/>
            <person name="Gu Z."/>
            <person name="He J."/>
            <person name="Li F."/>
            <person name="Wang M."/>
        </authorList>
    </citation>
    <scope>NUCLEOTIDE SEQUENCE [LARGE SCALE GENOMIC DNA]</scope>
    <source>
        <strain evidence="2">ZL_2023a</strain>
    </source>
</reference>
<feature type="non-terminal residue" evidence="2">
    <location>
        <position position="1"/>
    </location>
</feature>
<evidence type="ECO:0000313" key="2">
    <source>
        <dbReference type="EMBL" id="KAK8719028.1"/>
    </source>
</evidence>
<feature type="non-terminal residue" evidence="2">
    <location>
        <position position="258"/>
    </location>
</feature>
<dbReference type="EMBL" id="JARKIK010003276">
    <property type="protein sequence ID" value="KAK8719028.1"/>
    <property type="molecule type" value="Genomic_DNA"/>
</dbReference>
<sequence>KVDHFKRQGYDEEAEVEVVLKRWSTKVDQQRERPLRQGPGDGKEVEIENLGENNLGYCGTVERNEDKDPGEGGGLTSSGREREKLGTRMTRSASPGRGEEQGCLADEAGKSRDPSHRHTKNRAKRRKKRERRRVESETEGDDGHIKRRRRKETTTTAMRSAPCGADAYVVLEMVSAVTGNQNQELMHSGVCITKKENHGVRQRGVRTTPPGGEDVDGGAHVEAAFSSVTLSGTQVLWESHVPDTPKEQQQQQTTVEDQ</sequence>
<protein>
    <submittedName>
        <fullName evidence="2">Uncharacterized protein</fullName>
    </submittedName>
</protein>
<feature type="compositionally biased region" description="Basic and acidic residues" evidence="1">
    <location>
        <begin position="107"/>
        <end position="116"/>
    </location>
</feature>
<feature type="compositionally biased region" description="Low complexity" evidence="1">
    <location>
        <begin position="247"/>
        <end position="258"/>
    </location>
</feature>
<feature type="compositionally biased region" description="Basic and acidic residues" evidence="1">
    <location>
        <begin position="132"/>
        <end position="144"/>
    </location>
</feature>